<protein>
    <recommendedName>
        <fullName evidence="3 12">Protein XRP2</fullName>
    </recommendedName>
</protein>
<evidence type="ECO:0000256" key="13">
    <source>
        <dbReference type="PIRSR" id="PIRSR037947-1"/>
    </source>
</evidence>
<dbReference type="GO" id="GO:0005096">
    <property type="term" value="F:GTPase activator activity"/>
    <property type="evidence" value="ECO:0000318"/>
    <property type="project" value="GO_Central"/>
</dbReference>
<dbReference type="InterPro" id="IPR012945">
    <property type="entry name" value="Tubulin-bd_cofactor_C_dom"/>
</dbReference>
<organism evidence="16 17">
    <name type="scientific">Ciona intestinalis</name>
    <name type="common">Transparent sea squirt</name>
    <name type="synonym">Ascidia intestinalis</name>
    <dbReference type="NCBI Taxonomy" id="7719"/>
    <lineage>
        <taxon>Eukaryota</taxon>
        <taxon>Metazoa</taxon>
        <taxon>Chordata</taxon>
        <taxon>Tunicata</taxon>
        <taxon>Ascidiacea</taxon>
        <taxon>Phlebobranchia</taxon>
        <taxon>Cionidae</taxon>
        <taxon>Ciona</taxon>
    </lineage>
</organism>
<keyword evidence="17" id="KW-1185">Reference proteome</keyword>
<feature type="binding site" evidence="13">
    <location>
        <begin position="109"/>
        <end position="112"/>
    </location>
    <ligand>
        <name>GTP</name>
        <dbReference type="ChEBI" id="CHEBI:37565"/>
    </ligand>
</feature>
<dbReference type="InterPro" id="IPR006599">
    <property type="entry name" value="CARP_motif"/>
</dbReference>
<dbReference type="EMBL" id="EAAA01001315">
    <property type="status" value="NOT_ANNOTATED_CDS"/>
    <property type="molecule type" value="Genomic_DNA"/>
</dbReference>
<dbReference type="InterPro" id="IPR036223">
    <property type="entry name" value="CAP_C_sf"/>
</dbReference>
<dbReference type="GO" id="GO:0005929">
    <property type="term" value="C:cilium"/>
    <property type="evidence" value="ECO:0000318"/>
    <property type="project" value="GO_Central"/>
</dbReference>
<evidence type="ECO:0000256" key="2">
    <source>
        <dbReference type="ARBA" id="ARBA00008848"/>
    </source>
</evidence>
<comment type="function">
    <text evidence="12">Acts as a GTPase-activating protein (GAP) for tubulin in concert with tubulin-specific chaperone C, but does not enhance tubulin heterodimerization.</text>
</comment>
<keyword evidence="5" id="KW-1003">Cell membrane</keyword>
<accession>F7AG49</accession>
<keyword evidence="8 12" id="KW-0342">GTP-binding</keyword>
<dbReference type="Ensembl" id="ENSCINT00000026266.2">
    <property type="protein sequence ID" value="ENSCINP00000026020.2"/>
    <property type="gene ID" value="ENSCING00000014371.2"/>
</dbReference>
<keyword evidence="10" id="KW-0564">Palmitate</keyword>
<evidence type="ECO:0000256" key="7">
    <source>
        <dbReference type="ARBA" id="ARBA00022741"/>
    </source>
</evidence>
<evidence type="ECO:0000256" key="3">
    <source>
        <dbReference type="ARBA" id="ARBA00015771"/>
    </source>
</evidence>
<keyword evidence="4 12" id="KW-0343">GTPase activation</keyword>
<dbReference type="HOGENOM" id="CLU_056119_0_0_1"/>
<evidence type="ECO:0000259" key="15">
    <source>
        <dbReference type="PROSITE" id="PS51329"/>
    </source>
</evidence>
<dbReference type="InterPro" id="IPR039093">
    <property type="entry name" value="XRP2"/>
</dbReference>
<evidence type="ECO:0000256" key="10">
    <source>
        <dbReference type="ARBA" id="ARBA00023139"/>
    </source>
</evidence>
<evidence type="ECO:0000256" key="5">
    <source>
        <dbReference type="ARBA" id="ARBA00022475"/>
    </source>
</evidence>
<keyword evidence="9" id="KW-0472">Membrane</keyword>
<name>F7AG49_CIOIN</name>
<keyword evidence="6" id="KW-0519">Myristate</keyword>
<dbReference type="FunCoup" id="F7AG49">
    <property type="interactions" value="78"/>
</dbReference>
<dbReference type="GO" id="GO:0005525">
    <property type="term" value="F:GTP binding"/>
    <property type="evidence" value="ECO:0007669"/>
    <property type="project" value="UniProtKB-UniRule"/>
</dbReference>
<proteinExistence type="inferred from homology"/>
<feature type="domain" description="C-CAP/cofactor C-like" evidence="15">
    <location>
        <begin position="12"/>
        <end position="173"/>
    </location>
</feature>
<evidence type="ECO:0000256" key="6">
    <source>
        <dbReference type="ARBA" id="ARBA00022707"/>
    </source>
</evidence>
<dbReference type="GeneTree" id="ENSGT00940000158262"/>
<dbReference type="PANTHER" id="PTHR15440:SF0">
    <property type="entry name" value="PROTEIN XRP2"/>
    <property type="match status" value="1"/>
</dbReference>
<keyword evidence="7 12" id="KW-0547">Nucleotide-binding</keyword>
<evidence type="ECO:0000256" key="11">
    <source>
        <dbReference type="ARBA" id="ARBA00023288"/>
    </source>
</evidence>
<dbReference type="OMA" id="KDYMLTG"/>
<feature type="region of interest" description="Disordered" evidence="14">
    <location>
        <begin position="1"/>
        <end position="21"/>
    </location>
</feature>
<reference evidence="16" key="4">
    <citation type="submission" date="2025-09" db="UniProtKB">
        <authorList>
            <consortium name="Ensembl"/>
        </authorList>
    </citation>
    <scope>IDENTIFICATION</scope>
</reference>
<dbReference type="InterPro" id="IPR036850">
    <property type="entry name" value="NDK-like_dom_sf"/>
</dbReference>
<dbReference type="EMBL" id="EAAA01001314">
    <property type="status" value="NOT_ANNOTATED_CDS"/>
    <property type="molecule type" value="Genomic_DNA"/>
</dbReference>
<dbReference type="PANTHER" id="PTHR15440">
    <property type="entry name" value="XRP2 PROTEIN"/>
    <property type="match status" value="1"/>
</dbReference>
<dbReference type="InterPro" id="IPR016098">
    <property type="entry name" value="CAP/MinC_C"/>
</dbReference>
<comment type="subcellular location">
    <subcellularLocation>
        <location evidence="1">Cell membrane</location>
        <topology evidence="1">Lipid-anchor</topology>
        <orientation evidence="1">Cytoplasmic side</orientation>
    </subcellularLocation>
</comment>
<dbReference type="Gene3D" id="2.160.20.70">
    <property type="match status" value="1"/>
</dbReference>
<evidence type="ECO:0000256" key="8">
    <source>
        <dbReference type="ARBA" id="ARBA00023134"/>
    </source>
</evidence>
<evidence type="ECO:0000313" key="17">
    <source>
        <dbReference type="Proteomes" id="UP000008144"/>
    </source>
</evidence>
<dbReference type="STRING" id="7719.ENSCINP00000026020"/>
<reference evidence="17" key="1">
    <citation type="journal article" date="2002" name="Science">
        <title>The draft genome of Ciona intestinalis: insights into chordate and vertebrate origins.</title>
        <authorList>
            <person name="Dehal P."/>
            <person name="Satou Y."/>
            <person name="Campbell R.K."/>
            <person name="Chapman J."/>
            <person name="Degnan B."/>
            <person name="De Tomaso A."/>
            <person name="Davidson B."/>
            <person name="Di Gregorio A."/>
            <person name="Gelpke M."/>
            <person name="Goodstein D.M."/>
            <person name="Harafuji N."/>
            <person name="Hastings K.E."/>
            <person name="Ho I."/>
            <person name="Hotta K."/>
            <person name="Huang W."/>
            <person name="Kawashima T."/>
            <person name="Lemaire P."/>
            <person name="Martinez D."/>
            <person name="Meinertzhagen I.A."/>
            <person name="Necula S."/>
            <person name="Nonaka M."/>
            <person name="Putnam N."/>
            <person name="Rash S."/>
            <person name="Saiga H."/>
            <person name="Satake M."/>
            <person name="Terry A."/>
            <person name="Yamada L."/>
            <person name="Wang H.G."/>
            <person name="Awazu S."/>
            <person name="Azumi K."/>
            <person name="Boore J."/>
            <person name="Branno M."/>
            <person name="Chin-Bow S."/>
            <person name="DeSantis R."/>
            <person name="Doyle S."/>
            <person name="Francino P."/>
            <person name="Keys D.N."/>
            <person name="Haga S."/>
            <person name="Hayashi H."/>
            <person name="Hino K."/>
            <person name="Imai K.S."/>
            <person name="Inaba K."/>
            <person name="Kano S."/>
            <person name="Kobayashi K."/>
            <person name="Kobayashi M."/>
            <person name="Lee B.I."/>
            <person name="Makabe K.W."/>
            <person name="Manohar C."/>
            <person name="Matassi G."/>
            <person name="Medina M."/>
            <person name="Mochizuki Y."/>
            <person name="Mount S."/>
            <person name="Morishita T."/>
            <person name="Miura S."/>
            <person name="Nakayama A."/>
            <person name="Nishizaka S."/>
            <person name="Nomoto H."/>
            <person name="Ohta F."/>
            <person name="Oishi K."/>
            <person name="Rigoutsos I."/>
            <person name="Sano M."/>
            <person name="Sasaki A."/>
            <person name="Sasakura Y."/>
            <person name="Shoguchi E."/>
            <person name="Shin-i T."/>
            <person name="Spagnuolo A."/>
            <person name="Stainier D."/>
            <person name="Suzuki M.M."/>
            <person name="Tassy O."/>
            <person name="Takatori N."/>
            <person name="Tokuoka M."/>
            <person name="Yagi K."/>
            <person name="Yoshizaki F."/>
            <person name="Wada S."/>
            <person name="Zhang C."/>
            <person name="Hyatt P.D."/>
            <person name="Larimer F."/>
            <person name="Detter C."/>
            <person name="Doggett N."/>
            <person name="Glavina T."/>
            <person name="Hawkins T."/>
            <person name="Richardson P."/>
            <person name="Lucas S."/>
            <person name="Kohara Y."/>
            <person name="Levine M."/>
            <person name="Satoh N."/>
            <person name="Rokhsar D.S."/>
        </authorList>
    </citation>
    <scope>NUCLEOTIDE SEQUENCE [LARGE SCALE GENOMIC DNA]</scope>
</reference>
<evidence type="ECO:0000256" key="1">
    <source>
        <dbReference type="ARBA" id="ARBA00004342"/>
    </source>
</evidence>
<dbReference type="PIRSF" id="PIRSF037947">
    <property type="entry name" value="Protein_XRP2"/>
    <property type="match status" value="1"/>
</dbReference>
<reference evidence="16" key="3">
    <citation type="submission" date="2025-08" db="UniProtKB">
        <authorList>
            <consortium name="Ensembl"/>
        </authorList>
    </citation>
    <scope>IDENTIFICATION</scope>
</reference>
<dbReference type="InParanoid" id="F7AG49"/>
<dbReference type="SUPFAM" id="SSF69340">
    <property type="entry name" value="C-terminal domain of adenylylcyclase associated protein"/>
    <property type="match status" value="1"/>
</dbReference>
<sequence>MGCFGSKEKEDPEKKTEEKKYSWDKREKIDPALYTVENLNDEFVIREPGSIDGQQFIIQNCKNTRIYLFDHIASITVDDCVDCCIIVGPVMGSIFIRDCENCKFIVACQQFRTRDCSKLDVFLSCATQPIIEASAKLKFGCYQLNYDGLKEQFEKSQLSLFCNNWCNIHDFTPVTEKSNSSLISEECSLNEMFPGITDSSTSKLNISTNRGDSVVLVSLGSRPKPSLDSCFVAVFPSNSSYQVARNIVTLLKDKCVLVQIREINLTVGDLKRIFPNSDLSVHHAAISSGSVIGIELNGDNCCNVCTDVVSTLPPEEQRSIYSSLNKDEVSGETERFFDFCDIQMNN</sequence>
<dbReference type="SMART" id="SM00673">
    <property type="entry name" value="CARP"/>
    <property type="match status" value="2"/>
</dbReference>
<evidence type="ECO:0000256" key="14">
    <source>
        <dbReference type="SAM" id="MobiDB-lite"/>
    </source>
</evidence>
<keyword evidence="11" id="KW-0449">Lipoprotein</keyword>
<comment type="similarity">
    <text evidence="2 12">Belongs to the TBCC family.</text>
</comment>
<dbReference type="GO" id="GO:1990075">
    <property type="term" value="C:periciliary membrane compartment"/>
    <property type="evidence" value="ECO:0000318"/>
    <property type="project" value="GO_Central"/>
</dbReference>
<dbReference type="Pfam" id="PF07986">
    <property type="entry name" value="TBCC"/>
    <property type="match status" value="1"/>
</dbReference>
<feature type="binding site" evidence="13">
    <location>
        <begin position="92"/>
        <end position="93"/>
    </location>
    <ligand>
        <name>GTP</name>
        <dbReference type="ChEBI" id="CHEBI:37565"/>
    </ligand>
</feature>
<dbReference type="PROSITE" id="PS51329">
    <property type="entry name" value="C_CAP_COFACTOR_C"/>
    <property type="match status" value="1"/>
</dbReference>
<dbReference type="Proteomes" id="UP000008144">
    <property type="component" value="Chromosome 14"/>
</dbReference>
<evidence type="ECO:0000313" key="16">
    <source>
        <dbReference type="Ensembl" id="ENSCINP00000026020.2"/>
    </source>
</evidence>
<evidence type="ECO:0000256" key="9">
    <source>
        <dbReference type="ARBA" id="ARBA00023136"/>
    </source>
</evidence>
<evidence type="ECO:0000256" key="12">
    <source>
        <dbReference type="PIRNR" id="PIRNR037947"/>
    </source>
</evidence>
<dbReference type="AlphaFoldDB" id="F7AG49"/>
<reference evidence="16" key="2">
    <citation type="journal article" date="2008" name="Genome Biol.">
        <title>Improved genome assembly and evidence-based global gene model set for the chordate Ciona intestinalis: new insight into intron and operon populations.</title>
        <authorList>
            <person name="Satou Y."/>
            <person name="Mineta K."/>
            <person name="Ogasawara M."/>
            <person name="Sasakura Y."/>
            <person name="Shoguchi E."/>
            <person name="Ueno K."/>
            <person name="Yamada L."/>
            <person name="Matsumoto J."/>
            <person name="Wasserscheid J."/>
            <person name="Dewar K."/>
            <person name="Wiley G.B."/>
            <person name="Macmil S.L."/>
            <person name="Roe B.A."/>
            <person name="Zeller R.W."/>
            <person name="Hastings K.E."/>
            <person name="Lemaire P."/>
            <person name="Lindquist E."/>
            <person name="Endo T."/>
            <person name="Hotta K."/>
            <person name="Inaba K."/>
        </authorList>
    </citation>
    <scope>NUCLEOTIDE SEQUENCE [LARGE SCALE GENOMIC DNA]</scope>
    <source>
        <strain evidence="16">wild type</strain>
    </source>
</reference>
<dbReference type="GO" id="GO:0006892">
    <property type="term" value="P:post-Golgi vesicle-mediated transport"/>
    <property type="evidence" value="ECO:0000318"/>
    <property type="project" value="GO_Central"/>
</dbReference>
<dbReference type="InterPro" id="IPR017901">
    <property type="entry name" value="C-CAP_CF_C-like"/>
</dbReference>
<dbReference type="Gene3D" id="3.30.70.141">
    <property type="entry name" value="Nucleoside diphosphate kinase-like domain"/>
    <property type="match status" value="1"/>
</dbReference>
<evidence type="ECO:0000256" key="4">
    <source>
        <dbReference type="ARBA" id="ARBA00022468"/>
    </source>
</evidence>